<comment type="similarity">
    <text evidence="2">Belongs to the cerato-ulmin hydrophobin family.</text>
</comment>
<dbReference type="GeneID" id="85469084"/>
<keyword evidence="6" id="KW-1185">Reference proteome</keyword>
<accession>A0AAI9ZTI1</accession>
<dbReference type="InterPro" id="IPR010636">
    <property type="entry name" value="Class_II_hydrophobin"/>
</dbReference>
<evidence type="ECO:0000256" key="4">
    <source>
        <dbReference type="SAM" id="SignalP"/>
    </source>
</evidence>
<feature type="chain" id="PRO_5042568939" evidence="4">
    <location>
        <begin position="18"/>
        <end position="105"/>
    </location>
</feature>
<keyword evidence="3" id="KW-1015">Disulfide bond</keyword>
<evidence type="ECO:0000256" key="3">
    <source>
        <dbReference type="ARBA" id="ARBA00023157"/>
    </source>
</evidence>
<evidence type="ECO:0000256" key="2">
    <source>
        <dbReference type="ARBA" id="ARBA00009576"/>
    </source>
</evidence>
<dbReference type="GO" id="GO:0005576">
    <property type="term" value="C:extracellular region"/>
    <property type="evidence" value="ECO:0007669"/>
    <property type="project" value="InterPro"/>
</dbReference>
<proteinExistence type="inferred from homology"/>
<dbReference type="SUPFAM" id="SSF101751">
    <property type="entry name" value="Hydrophobin II, HfbII"/>
    <property type="match status" value="1"/>
</dbReference>
<protein>
    <submittedName>
        <fullName evidence="5">Hydrophobin</fullName>
    </submittedName>
</protein>
<dbReference type="InterPro" id="IPR036686">
    <property type="entry name" value="Class_II_Hydrophobin_sf"/>
</dbReference>
<reference evidence="5" key="1">
    <citation type="submission" date="2021-06" db="EMBL/GenBank/DDBJ databases">
        <title>Comparative genomics, transcriptomics and evolutionary studies reveal genomic signatures of adaptation to plant cell wall in hemibiotrophic fungi.</title>
        <authorList>
            <consortium name="DOE Joint Genome Institute"/>
            <person name="Baroncelli R."/>
            <person name="Diaz J.F."/>
            <person name="Benocci T."/>
            <person name="Peng M."/>
            <person name="Battaglia E."/>
            <person name="Haridas S."/>
            <person name="Andreopoulos W."/>
            <person name="Labutti K."/>
            <person name="Pangilinan J."/>
            <person name="Floch G.L."/>
            <person name="Makela M.R."/>
            <person name="Henrissat B."/>
            <person name="Grigoriev I.V."/>
            <person name="Crouch J.A."/>
            <person name="De Vries R.P."/>
            <person name="Sukno S.A."/>
            <person name="Thon M.R."/>
        </authorList>
    </citation>
    <scope>NUCLEOTIDE SEQUENCE</scope>
    <source>
        <strain evidence="5">CBS 102054</strain>
    </source>
</reference>
<comment type="caution">
    <text evidence="5">The sequence shown here is derived from an EMBL/GenBank/DDBJ whole genome shotgun (WGS) entry which is preliminary data.</text>
</comment>
<evidence type="ECO:0000256" key="1">
    <source>
        <dbReference type="ARBA" id="ARBA00004196"/>
    </source>
</evidence>
<dbReference type="AlphaFoldDB" id="A0AAI9ZTI1"/>
<dbReference type="CDD" id="cd23508">
    <property type="entry name" value="hydrophobin_II"/>
    <property type="match status" value="1"/>
</dbReference>
<organism evidence="5 6">
    <name type="scientific">Colletotrichum phormii</name>
    <dbReference type="NCBI Taxonomy" id="359342"/>
    <lineage>
        <taxon>Eukaryota</taxon>
        <taxon>Fungi</taxon>
        <taxon>Dikarya</taxon>
        <taxon>Ascomycota</taxon>
        <taxon>Pezizomycotina</taxon>
        <taxon>Sordariomycetes</taxon>
        <taxon>Hypocreomycetidae</taxon>
        <taxon>Glomerellales</taxon>
        <taxon>Glomerellaceae</taxon>
        <taxon>Colletotrichum</taxon>
        <taxon>Colletotrichum acutatum species complex</taxon>
    </lineage>
</organism>
<name>A0AAI9ZTI1_9PEZI</name>
<gene>
    <name evidence="5" type="ORF">BDP81DRAFT_317072</name>
</gene>
<dbReference type="Proteomes" id="UP001243989">
    <property type="component" value="Unassembled WGS sequence"/>
</dbReference>
<dbReference type="EMBL" id="JAHMHQ010000008">
    <property type="protein sequence ID" value="KAK1637924.1"/>
    <property type="molecule type" value="Genomic_DNA"/>
</dbReference>
<evidence type="ECO:0000313" key="5">
    <source>
        <dbReference type="EMBL" id="KAK1637924.1"/>
    </source>
</evidence>
<keyword evidence="4" id="KW-0732">Signal</keyword>
<feature type="signal peptide" evidence="4">
    <location>
        <begin position="1"/>
        <end position="17"/>
    </location>
</feature>
<comment type="subcellular location">
    <subcellularLocation>
        <location evidence="1">Cell envelope</location>
    </subcellularLocation>
</comment>
<dbReference type="RefSeq" id="XP_060446531.1">
    <property type="nucleotide sequence ID" value="XM_060584222.1"/>
</dbReference>
<dbReference type="Pfam" id="PF06766">
    <property type="entry name" value="Hydrophobin_2"/>
    <property type="match status" value="1"/>
</dbReference>
<dbReference type="Gene3D" id="3.20.120.10">
    <property type="entry name" value="Hydrophobin"/>
    <property type="match status" value="1"/>
</dbReference>
<dbReference type="PANTHER" id="PTHR42341">
    <property type="entry name" value="HYDROPHOBIN"/>
    <property type="match status" value="1"/>
</dbReference>
<dbReference type="PANTHER" id="PTHR42341:SF1">
    <property type="entry name" value="HYDROPHOBIN"/>
    <property type="match status" value="1"/>
</dbReference>
<evidence type="ECO:0000313" key="6">
    <source>
        <dbReference type="Proteomes" id="UP001243989"/>
    </source>
</evidence>
<sequence length="105" mass="10313">MQFTTALVSILATAVIAIPTGNTGGGGGGGSTPYDACSGLYDSLQCCATDVLGVANLNCAPPPAVPTSASDFSKVCSAIGQRARCCVLPILGQGILCQAPLGVPQ</sequence>